<dbReference type="PaxDb" id="29760-VIT_12s0034g01730.t01"/>
<dbReference type="Proteomes" id="UP000009183">
    <property type="component" value="Chromosome 12"/>
</dbReference>
<protein>
    <submittedName>
        <fullName evidence="1">Uncharacterized protein</fullName>
    </submittedName>
</protein>
<name>F6H909_VITVI</name>
<proteinExistence type="predicted"/>
<keyword evidence="2" id="KW-1185">Reference proteome</keyword>
<reference evidence="2" key="1">
    <citation type="journal article" date="2007" name="Nature">
        <title>The grapevine genome sequence suggests ancestral hexaploidization in major angiosperm phyla.</title>
        <authorList>
            <consortium name="The French-Italian Public Consortium for Grapevine Genome Characterization."/>
            <person name="Jaillon O."/>
            <person name="Aury J.-M."/>
            <person name="Noel B."/>
            <person name="Policriti A."/>
            <person name="Clepet C."/>
            <person name="Casagrande A."/>
            <person name="Choisne N."/>
            <person name="Aubourg S."/>
            <person name="Vitulo N."/>
            <person name="Jubin C."/>
            <person name="Vezzi A."/>
            <person name="Legeai F."/>
            <person name="Hugueney P."/>
            <person name="Dasilva C."/>
            <person name="Horner D."/>
            <person name="Mica E."/>
            <person name="Jublot D."/>
            <person name="Poulain J."/>
            <person name="Bruyere C."/>
            <person name="Billault A."/>
            <person name="Segurens B."/>
            <person name="Gouyvenoux M."/>
            <person name="Ugarte E."/>
            <person name="Cattonaro F."/>
            <person name="Anthouard V."/>
            <person name="Vico V."/>
            <person name="Del Fabbro C."/>
            <person name="Alaux M."/>
            <person name="Di Gaspero G."/>
            <person name="Dumas V."/>
            <person name="Felice N."/>
            <person name="Paillard S."/>
            <person name="Juman I."/>
            <person name="Moroldo M."/>
            <person name="Scalabrin S."/>
            <person name="Canaguier A."/>
            <person name="Le Clainche I."/>
            <person name="Malacrida G."/>
            <person name="Durand E."/>
            <person name="Pesole G."/>
            <person name="Laucou V."/>
            <person name="Chatelet P."/>
            <person name="Merdinoglu D."/>
            <person name="Delledonne M."/>
            <person name="Pezzotti M."/>
            <person name="Lecharny A."/>
            <person name="Scarpelli C."/>
            <person name="Artiguenave F."/>
            <person name="Pe M.E."/>
            <person name="Valle G."/>
            <person name="Morgante M."/>
            <person name="Caboche M."/>
            <person name="Adam-Blondon A.-F."/>
            <person name="Weissenbach J."/>
            <person name="Quetier F."/>
            <person name="Wincker P."/>
        </authorList>
    </citation>
    <scope>NUCLEOTIDE SEQUENCE [LARGE SCALE GENOMIC DNA]</scope>
    <source>
        <strain evidence="2">cv. Pinot noir / PN40024</strain>
    </source>
</reference>
<organism evidence="1 2">
    <name type="scientific">Vitis vinifera</name>
    <name type="common">Grape</name>
    <dbReference type="NCBI Taxonomy" id="29760"/>
    <lineage>
        <taxon>Eukaryota</taxon>
        <taxon>Viridiplantae</taxon>
        <taxon>Streptophyta</taxon>
        <taxon>Embryophyta</taxon>
        <taxon>Tracheophyta</taxon>
        <taxon>Spermatophyta</taxon>
        <taxon>Magnoliopsida</taxon>
        <taxon>eudicotyledons</taxon>
        <taxon>Gunneridae</taxon>
        <taxon>Pentapetalae</taxon>
        <taxon>rosids</taxon>
        <taxon>Vitales</taxon>
        <taxon>Vitaceae</taxon>
        <taxon>Viteae</taxon>
        <taxon>Vitis</taxon>
    </lineage>
</organism>
<gene>
    <name evidence="1" type="ordered locus">VIT_12s0034g01730</name>
</gene>
<sequence>MGLWLQVRFEDSILSWKTSTHFYFFIYIRN</sequence>
<evidence type="ECO:0000313" key="2">
    <source>
        <dbReference type="Proteomes" id="UP000009183"/>
    </source>
</evidence>
<accession>F6H909</accession>
<dbReference type="HOGENOM" id="CLU_3407129_0_0_1"/>
<dbReference type="InParanoid" id="F6H909"/>
<evidence type="ECO:0000313" key="1">
    <source>
        <dbReference type="EMBL" id="CCB48693.1"/>
    </source>
</evidence>
<dbReference type="AlphaFoldDB" id="F6H909"/>
<dbReference type="EMBL" id="FN595497">
    <property type="protein sequence ID" value="CCB48693.1"/>
    <property type="molecule type" value="Genomic_DNA"/>
</dbReference>